<reference evidence="1" key="1">
    <citation type="submission" date="2023-10" db="EMBL/GenBank/DDBJ databases">
        <title>Genome assembly of Pristionchus species.</title>
        <authorList>
            <person name="Yoshida K."/>
            <person name="Sommer R.J."/>
        </authorList>
    </citation>
    <scope>NUCLEOTIDE SEQUENCE</scope>
    <source>
        <strain evidence="1">RS5133</strain>
    </source>
</reference>
<protein>
    <submittedName>
        <fullName evidence="1">Uncharacterized protein</fullName>
    </submittedName>
</protein>
<feature type="non-terminal residue" evidence="1">
    <location>
        <position position="1"/>
    </location>
</feature>
<sequence>NATRTCESSALTLYCSEDCNLKVEKTKVNCPANLWVDLGNAFLRKWKPVNHIVCNENTWKWKEDGGTTFHPIEEKQIACSAEALPQATAALYGTIGGSI</sequence>
<organism evidence="1 2">
    <name type="scientific">Pristionchus fissidentatus</name>
    <dbReference type="NCBI Taxonomy" id="1538716"/>
    <lineage>
        <taxon>Eukaryota</taxon>
        <taxon>Metazoa</taxon>
        <taxon>Ecdysozoa</taxon>
        <taxon>Nematoda</taxon>
        <taxon>Chromadorea</taxon>
        <taxon>Rhabditida</taxon>
        <taxon>Rhabditina</taxon>
        <taxon>Diplogasteromorpha</taxon>
        <taxon>Diplogasteroidea</taxon>
        <taxon>Neodiplogasteridae</taxon>
        <taxon>Pristionchus</taxon>
    </lineage>
</organism>
<dbReference type="AlphaFoldDB" id="A0AAV5VLY1"/>
<dbReference type="Proteomes" id="UP001432322">
    <property type="component" value="Unassembled WGS sequence"/>
</dbReference>
<proteinExistence type="predicted"/>
<comment type="caution">
    <text evidence="1">The sequence shown here is derived from an EMBL/GenBank/DDBJ whole genome shotgun (WGS) entry which is preliminary data.</text>
</comment>
<name>A0AAV5VLY1_9BILA</name>
<accession>A0AAV5VLY1</accession>
<gene>
    <name evidence="1" type="ORF">PFISCL1PPCAC_12004</name>
</gene>
<keyword evidence="2" id="KW-1185">Reference proteome</keyword>
<dbReference type="EMBL" id="BTSY01000003">
    <property type="protein sequence ID" value="GMT20707.1"/>
    <property type="molecule type" value="Genomic_DNA"/>
</dbReference>
<evidence type="ECO:0000313" key="2">
    <source>
        <dbReference type="Proteomes" id="UP001432322"/>
    </source>
</evidence>
<feature type="non-terminal residue" evidence="1">
    <location>
        <position position="99"/>
    </location>
</feature>
<evidence type="ECO:0000313" key="1">
    <source>
        <dbReference type="EMBL" id="GMT20707.1"/>
    </source>
</evidence>